<dbReference type="STRING" id="6412.T1EKR4"/>
<keyword evidence="3" id="KW-0645">Protease</keyword>
<reference evidence="8" key="3">
    <citation type="submission" date="2015-06" db="UniProtKB">
        <authorList>
            <consortium name="EnsemblMetazoa"/>
        </authorList>
    </citation>
    <scope>IDENTIFICATION</scope>
</reference>
<keyword evidence="2" id="KW-0597">Phosphoprotein</keyword>
<evidence type="ECO:0000256" key="1">
    <source>
        <dbReference type="ARBA" id="ARBA00005234"/>
    </source>
</evidence>
<dbReference type="GO" id="GO:0008234">
    <property type="term" value="F:cysteine-type peptidase activity"/>
    <property type="evidence" value="ECO:0007669"/>
    <property type="project" value="InterPro"/>
</dbReference>
<dbReference type="InParanoid" id="T1EKR4"/>
<sequence>PCILIFDSLKGDNRYDVVNILRQYLQVEWNLKKRDVEGERVFDRISMKGSMVNCPQQPNSSDCGIYVLQYVESFFLNPISDFTLPLVLPNWFTSKQAMSKRLSLSKLVMKL</sequence>
<evidence type="ECO:0000313" key="9">
    <source>
        <dbReference type="Proteomes" id="UP000015101"/>
    </source>
</evidence>
<gene>
    <name evidence="8" type="primary">20197164</name>
    <name evidence="7" type="ORF">HELRODRAFT_152398</name>
</gene>
<dbReference type="FunFam" id="1.10.418.20:FF:000001">
    <property type="entry name" value="sentrin-specific protease 6 isoform X1"/>
    <property type="match status" value="1"/>
</dbReference>
<dbReference type="RefSeq" id="XP_009022970.1">
    <property type="nucleotide sequence ID" value="XM_009024722.1"/>
</dbReference>
<dbReference type="AlphaFoldDB" id="T1EKR4"/>
<dbReference type="OrthoDB" id="442460at2759"/>
<evidence type="ECO:0000256" key="3">
    <source>
        <dbReference type="ARBA" id="ARBA00022670"/>
    </source>
</evidence>
<dbReference type="Pfam" id="PF02902">
    <property type="entry name" value="Peptidase_C48"/>
    <property type="match status" value="1"/>
</dbReference>
<dbReference type="Proteomes" id="UP000015101">
    <property type="component" value="Unassembled WGS sequence"/>
</dbReference>
<protein>
    <recommendedName>
        <fullName evidence="6">Ubiquitin-like protease family profile domain-containing protein</fullName>
    </recommendedName>
</protein>
<dbReference type="PROSITE" id="PS50600">
    <property type="entry name" value="ULP_PROTEASE"/>
    <property type="match status" value="1"/>
</dbReference>
<dbReference type="Gene3D" id="1.10.418.20">
    <property type="match status" value="1"/>
</dbReference>
<dbReference type="EMBL" id="AMQM01001108">
    <property type="status" value="NOT_ANNOTATED_CDS"/>
    <property type="molecule type" value="Genomic_DNA"/>
</dbReference>
<dbReference type="InterPro" id="IPR038765">
    <property type="entry name" value="Papain-like_cys_pep_sf"/>
</dbReference>
<comment type="similarity">
    <text evidence="1">Belongs to the peptidase C48 family.</text>
</comment>
<dbReference type="EnsemblMetazoa" id="HelroT152398">
    <property type="protein sequence ID" value="HelroP152398"/>
    <property type="gene ID" value="HelroG152398"/>
</dbReference>
<dbReference type="eggNOG" id="KOG0779">
    <property type="taxonomic scope" value="Eukaryota"/>
</dbReference>
<dbReference type="GeneID" id="20197164"/>
<evidence type="ECO:0000256" key="5">
    <source>
        <dbReference type="ARBA" id="ARBA00022801"/>
    </source>
</evidence>
<name>T1EKR4_HELRO</name>
<dbReference type="GO" id="GO:0006508">
    <property type="term" value="P:proteolysis"/>
    <property type="evidence" value="ECO:0007669"/>
    <property type="project" value="UniProtKB-KW"/>
</dbReference>
<reference evidence="7 9" key="2">
    <citation type="journal article" date="2013" name="Nature">
        <title>Insights into bilaterian evolution from three spiralian genomes.</title>
        <authorList>
            <person name="Simakov O."/>
            <person name="Marletaz F."/>
            <person name="Cho S.J."/>
            <person name="Edsinger-Gonzales E."/>
            <person name="Havlak P."/>
            <person name="Hellsten U."/>
            <person name="Kuo D.H."/>
            <person name="Larsson T."/>
            <person name="Lv J."/>
            <person name="Arendt D."/>
            <person name="Savage R."/>
            <person name="Osoegawa K."/>
            <person name="de Jong P."/>
            <person name="Grimwood J."/>
            <person name="Chapman J.A."/>
            <person name="Shapiro H."/>
            <person name="Aerts A."/>
            <person name="Otillar R.P."/>
            <person name="Terry A.Y."/>
            <person name="Boore J.L."/>
            <person name="Grigoriev I.V."/>
            <person name="Lindberg D.R."/>
            <person name="Seaver E.C."/>
            <person name="Weisblat D.A."/>
            <person name="Putnam N.H."/>
            <person name="Rokhsar D.S."/>
        </authorList>
    </citation>
    <scope>NUCLEOTIDE SEQUENCE</scope>
</reference>
<evidence type="ECO:0000259" key="6">
    <source>
        <dbReference type="PROSITE" id="PS50600"/>
    </source>
</evidence>
<evidence type="ECO:0000313" key="7">
    <source>
        <dbReference type="EMBL" id="ESN99066.1"/>
    </source>
</evidence>
<dbReference type="InterPro" id="IPR003653">
    <property type="entry name" value="Peptidase_C48_C"/>
</dbReference>
<dbReference type="PANTHER" id="PTHR46896:SF3">
    <property type="entry name" value="FI06413P-RELATED"/>
    <property type="match status" value="1"/>
</dbReference>
<dbReference type="SUPFAM" id="SSF54001">
    <property type="entry name" value="Cysteine proteinases"/>
    <property type="match status" value="1"/>
</dbReference>
<feature type="domain" description="Ubiquitin-like protease family profile" evidence="6">
    <location>
        <begin position="1"/>
        <end position="74"/>
    </location>
</feature>
<evidence type="ECO:0000256" key="2">
    <source>
        <dbReference type="ARBA" id="ARBA00022553"/>
    </source>
</evidence>
<organism evidence="8 9">
    <name type="scientific">Helobdella robusta</name>
    <name type="common">Californian leech</name>
    <dbReference type="NCBI Taxonomy" id="6412"/>
    <lineage>
        <taxon>Eukaryota</taxon>
        <taxon>Metazoa</taxon>
        <taxon>Spiralia</taxon>
        <taxon>Lophotrochozoa</taxon>
        <taxon>Annelida</taxon>
        <taxon>Clitellata</taxon>
        <taxon>Hirudinea</taxon>
        <taxon>Rhynchobdellida</taxon>
        <taxon>Glossiphoniidae</taxon>
        <taxon>Helobdella</taxon>
    </lineage>
</organism>
<dbReference type="CTD" id="20197164"/>
<keyword evidence="9" id="KW-1185">Reference proteome</keyword>
<dbReference type="KEGG" id="hro:HELRODRAFT_152398"/>
<dbReference type="HOGENOM" id="CLU_2164657_0_0_1"/>
<accession>T1EKR4</accession>
<dbReference type="InterPro" id="IPR051947">
    <property type="entry name" value="Sentrin-specific_protease"/>
</dbReference>
<keyword evidence="5" id="KW-0378">Hydrolase</keyword>
<evidence type="ECO:0000313" key="8">
    <source>
        <dbReference type="EnsemblMetazoa" id="HelroP152398"/>
    </source>
</evidence>
<dbReference type="OMA" id="YLKSEWD"/>
<keyword evidence="4" id="KW-0833">Ubl conjugation pathway</keyword>
<dbReference type="PANTHER" id="PTHR46896">
    <property type="entry name" value="SENTRIN-SPECIFIC PROTEASE"/>
    <property type="match status" value="1"/>
</dbReference>
<dbReference type="EMBL" id="KB097143">
    <property type="protein sequence ID" value="ESN99066.1"/>
    <property type="molecule type" value="Genomic_DNA"/>
</dbReference>
<proteinExistence type="inferred from homology"/>
<evidence type="ECO:0000256" key="4">
    <source>
        <dbReference type="ARBA" id="ARBA00022786"/>
    </source>
</evidence>
<reference evidence="9" key="1">
    <citation type="submission" date="2012-12" db="EMBL/GenBank/DDBJ databases">
        <authorList>
            <person name="Hellsten U."/>
            <person name="Grimwood J."/>
            <person name="Chapman J.A."/>
            <person name="Shapiro H."/>
            <person name="Aerts A."/>
            <person name="Otillar R.P."/>
            <person name="Terry A.Y."/>
            <person name="Boore J.L."/>
            <person name="Simakov O."/>
            <person name="Marletaz F."/>
            <person name="Cho S.-J."/>
            <person name="Edsinger-Gonzales E."/>
            <person name="Havlak P."/>
            <person name="Kuo D.-H."/>
            <person name="Larsson T."/>
            <person name="Lv J."/>
            <person name="Arendt D."/>
            <person name="Savage R."/>
            <person name="Osoegawa K."/>
            <person name="de Jong P."/>
            <person name="Lindberg D.R."/>
            <person name="Seaver E.C."/>
            <person name="Weisblat D.A."/>
            <person name="Putnam N.H."/>
            <person name="Grigoriev I.V."/>
            <person name="Rokhsar D.S."/>
        </authorList>
    </citation>
    <scope>NUCLEOTIDE SEQUENCE</scope>
</reference>